<dbReference type="AlphaFoldDB" id="A0A4Y2DT81"/>
<gene>
    <name evidence="2" type="ORF">AVEN_164901_1</name>
</gene>
<evidence type="ECO:0000256" key="1">
    <source>
        <dbReference type="SAM" id="Phobius"/>
    </source>
</evidence>
<sequence>MHRNFLLPQRKRNLKFFNGFTLYDHGLIPFFELRGWTFFLFTLGLLPTVVFGEGVQKMCTLRLAEHPPLLTTCRHKAVPADYQAFFLERKSHTHEKCSFPARTLQDKGSRACIP</sequence>
<reference evidence="2 3" key="1">
    <citation type="journal article" date="2019" name="Sci. Rep.">
        <title>Orb-weaving spider Araneus ventricosus genome elucidates the spidroin gene catalogue.</title>
        <authorList>
            <person name="Kono N."/>
            <person name="Nakamura H."/>
            <person name="Ohtoshi R."/>
            <person name="Moran D.A.P."/>
            <person name="Shinohara A."/>
            <person name="Yoshida Y."/>
            <person name="Fujiwara M."/>
            <person name="Mori M."/>
            <person name="Tomita M."/>
            <person name="Arakawa K."/>
        </authorList>
    </citation>
    <scope>NUCLEOTIDE SEQUENCE [LARGE SCALE GENOMIC DNA]</scope>
</reference>
<keyword evidence="1" id="KW-0812">Transmembrane</keyword>
<keyword evidence="3" id="KW-1185">Reference proteome</keyword>
<evidence type="ECO:0000313" key="3">
    <source>
        <dbReference type="Proteomes" id="UP000499080"/>
    </source>
</evidence>
<keyword evidence="1" id="KW-1133">Transmembrane helix</keyword>
<keyword evidence="1" id="KW-0472">Membrane</keyword>
<feature type="transmembrane region" description="Helical" evidence="1">
    <location>
        <begin position="33"/>
        <end position="52"/>
    </location>
</feature>
<name>A0A4Y2DT81_ARAVE</name>
<accession>A0A4Y2DT81</accession>
<organism evidence="2 3">
    <name type="scientific">Araneus ventricosus</name>
    <name type="common">Orbweaver spider</name>
    <name type="synonym">Epeira ventricosa</name>
    <dbReference type="NCBI Taxonomy" id="182803"/>
    <lineage>
        <taxon>Eukaryota</taxon>
        <taxon>Metazoa</taxon>
        <taxon>Ecdysozoa</taxon>
        <taxon>Arthropoda</taxon>
        <taxon>Chelicerata</taxon>
        <taxon>Arachnida</taxon>
        <taxon>Araneae</taxon>
        <taxon>Araneomorphae</taxon>
        <taxon>Entelegynae</taxon>
        <taxon>Araneoidea</taxon>
        <taxon>Araneidae</taxon>
        <taxon>Araneus</taxon>
    </lineage>
</organism>
<dbReference type="EMBL" id="BGPR01000434">
    <property type="protein sequence ID" value="GBM19961.1"/>
    <property type="molecule type" value="Genomic_DNA"/>
</dbReference>
<dbReference type="Proteomes" id="UP000499080">
    <property type="component" value="Unassembled WGS sequence"/>
</dbReference>
<evidence type="ECO:0000313" key="2">
    <source>
        <dbReference type="EMBL" id="GBM19961.1"/>
    </source>
</evidence>
<protein>
    <submittedName>
        <fullName evidence="2">Uncharacterized protein</fullName>
    </submittedName>
</protein>
<proteinExistence type="predicted"/>
<comment type="caution">
    <text evidence="2">The sequence shown here is derived from an EMBL/GenBank/DDBJ whole genome shotgun (WGS) entry which is preliminary data.</text>
</comment>